<accession>A0A917HSF7</accession>
<reference evidence="1 2" key="1">
    <citation type="journal article" date="2014" name="Int. J. Syst. Evol. Microbiol.">
        <title>Complete genome sequence of Corynebacterium casei LMG S-19264T (=DSM 44701T), isolated from a smear-ripened cheese.</title>
        <authorList>
            <consortium name="US DOE Joint Genome Institute (JGI-PGF)"/>
            <person name="Walter F."/>
            <person name="Albersmeier A."/>
            <person name="Kalinowski J."/>
            <person name="Ruckert C."/>
        </authorList>
    </citation>
    <scope>NUCLEOTIDE SEQUENCE [LARGE SCALE GENOMIC DNA]</scope>
    <source>
        <strain evidence="1 2">CGMCC 1.15286</strain>
    </source>
</reference>
<name>A0A917HSF7_9BACL</name>
<gene>
    <name evidence="1" type="ORF">GCM10010918_52490</name>
</gene>
<organism evidence="1 2">
    <name type="scientific">Paenibacillus radicis</name>
    <name type="common">ex Gao et al. 2016</name>
    <dbReference type="NCBI Taxonomy" id="1737354"/>
    <lineage>
        <taxon>Bacteria</taxon>
        <taxon>Bacillati</taxon>
        <taxon>Bacillota</taxon>
        <taxon>Bacilli</taxon>
        <taxon>Bacillales</taxon>
        <taxon>Paenibacillaceae</taxon>
        <taxon>Paenibacillus</taxon>
    </lineage>
</organism>
<dbReference type="Proteomes" id="UP000600247">
    <property type="component" value="Unassembled WGS sequence"/>
</dbReference>
<sequence>MRGVELHDIGRPQLGKLFSLNEGPIAVWVWLLQVSEAGSLNNEPIFANEA</sequence>
<dbReference type="AlphaFoldDB" id="A0A917HSF7"/>
<protein>
    <submittedName>
        <fullName evidence="1">Uncharacterized protein</fullName>
    </submittedName>
</protein>
<dbReference type="EMBL" id="BMHY01000018">
    <property type="protein sequence ID" value="GGG87649.1"/>
    <property type="molecule type" value="Genomic_DNA"/>
</dbReference>
<proteinExistence type="predicted"/>
<evidence type="ECO:0000313" key="2">
    <source>
        <dbReference type="Proteomes" id="UP000600247"/>
    </source>
</evidence>
<keyword evidence="2" id="KW-1185">Reference proteome</keyword>
<comment type="caution">
    <text evidence="1">The sequence shown here is derived from an EMBL/GenBank/DDBJ whole genome shotgun (WGS) entry which is preliminary data.</text>
</comment>
<evidence type="ECO:0000313" key="1">
    <source>
        <dbReference type="EMBL" id="GGG87649.1"/>
    </source>
</evidence>